<protein>
    <submittedName>
        <fullName evidence="2">Uncharacterized protein</fullName>
    </submittedName>
</protein>
<dbReference type="EMBL" id="JACGWN010000014">
    <property type="protein sequence ID" value="KAL0406624.1"/>
    <property type="molecule type" value="Genomic_DNA"/>
</dbReference>
<name>A0AAW2TQ91_9LAMI</name>
<comment type="caution">
    <text evidence="2">The sequence shown here is derived from an EMBL/GenBank/DDBJ whole genome shotgun (WGS) entry which is preliminary data.</text>
</comment>
<sequence length="81" mass="8924">MAANNQQFGTRNDIPPRKVNEGVPNKPKLVEYALLRDILPMLASRFMKNLPSVPMPSVDFPGNNGDMITPCITPDGETTKI</sequence>
<feature type="region of interest" description="Disordered" evidence="1">
    <location>
        <begin position="1"/>
        <end position="23"/>
    </location>
</feature>
<accession>A0AAW2TQ91</accession>
<dbReference type="AlphaFoldDB" id="A0AAW2TQ91"/>
<reference evidence="2" key="2">
    <citation type="journal article" date="2024" name="Plant">
        <title>Genomic evolution and insights into agronomic trait innovations of Sesamum species.</title>
        <authorList>
            <person name="Miao H."/>
            <person name="Wang L."/>
            <person name="Qu L."/>
            <person name="Liu H."/>
            <person name="Sun Y."/>
            <person name="Le M."/>
            <person name="Wang Q."/>
            <person name="Wei S."/>
            <person name="Zheng Y."/>
            <person name="Lin W."/>
            <person name="Duan Y."/>
            <person name="Cao H."/>
            <person name="Xiong S."/>
            <person name="Wang X."/>
            <person name="Wei L."/>
            <person name="Li C."/>
            <person name="Ma Q."/>
            <person name="Ju M."/>
            <person name="Zhao R."/>
            <person name="Li G."/>
            <person name="Mu C."/>
            <person name="Tian Q."/>
            <person name="Mei H."/>
            <person name="Zhang T."/>
            <person name="Gao T."/>
            <person name="Zhang H."/>
        </authorList>
    </citation>
    <scope>NUCLEOTIDE SEQUENCE</scope>
    <source>
        <strain evidence="2">KEN1</strain>
    </source>
</reference>
<evidence type="ECO:0000256" key="1">
    <source>
        <dbReference type="SAM" id="MobiDB-lite"/>
    </source>
</evidence>
<reference evidence="2" key="1">
    <citation type="submission" date="2020-06" db="EMBL/GenBank/DDBJ databases">
        <authorList>
            <person name="Li T."/>
            <person name="Hu X."/>
            <person name="Zhang T."/>
            <person name="Song X."/>
            <person name="Zhang H."/>
            <person name="Dai N."/>
            <person name="Sheng W."/>
            <person name="Hou X."/>
            <person name="Wei L."/>
        </authorList>
    </citation>
    <scope>NUCLEOTIDE SEQUENCE</scope>
    <source>
        <strain evidence="2">KEN1</strain>
        <tissue evidence="2">Leaf</tissue>
    </source>
</reference>
<feature type="compositionally biased region" description="Polar residues" evidence="1">
    <location>
        <begin position="1"/>
        <end position="10"/>
    </location>
</feature>
<feature type="region of interest" description="Disordered" evidence="1">
    <location>
        <begin position="59"/>
        <end position="81"/>
    </location>
</feature>
<organism evidence="2">
    <name type="scientific">Sesamum latifolium</name>
    <dbReference type="NCBI Taxonomy" id="2727402"/>
    <lineage>
        <taxon>Eukaryota</taxon>
        <taxon>Viridiplantae</taxon>
        <taxon>Streptophyta</taxon>
        <taxon>Embryophyta</taxon>
        <taxon>Tracheophyta</taxon>
        <taxon>Spermatophyta</taxon>
        <taxon>Magnoliopsida</taxon>
        <taxon>eudicotyledons</taxon>
        <taxon>Gunneridae</taxon>
        <taxon>Pentapetalae</taxon>
        <taxon>asterids</taxon>
        <taxon>lamiids</taxon>
        <taxon>Lamiales</taxon>
        <taxon>Pedaliaceae</taxon>
        <taxon>Sesamum</taxon>
    </lineage>
</organism>
<gene>
    <name evidence="2" type="ORF">Slati_3976300</name>
</gene>
<evidence type="ECO:0000313" key="2">
    <source>
        <dbReference type="EMBL" id="KAL0406624.1"/>
    </source>
</evidence>
<proteinExistence type="predicted"/>